<dbReference type="Gene3D" id="3.90.930.40">
    <property type="match status" value="1"/>
</dbReference>
<protein>
    <recommendedName>
        <fullName evidence="3">Bifunctional lysine-specific demethylase and histidyl-hydroxylase</fullName>
        <ecNumber evidence="3">1.14.11.-</ecNumber>
    </recommendedName>
</protein>
<evidence type="ECO:0000256" key="4">
    <source>
        <dbReference type="SAM" id="MobiDB-lite"/>
    </source>
</evidence>
<dbReference type="SUPFAM" id="SSF51197">
    <property type="entry name" value="Clavaminate synthase-like"/>
    <property type="match status" value="1"/>
</dbReference>
<evidence type="ECO:0000313" key="6">
    <source>
        <dbReference type="EMBL" id="WZN65617.1"/>
    </source>
</evidence>
<evidence type="ECO:0000256" key="1">
    <source>
        <dbReference type="ARBA" id="ARBA00022723"/>
    </source>
</evidence>
<dbReference type="PANTHER" id="PTHR13096">
    <property type="entry name" value="MINA53 MYC INDUCED NUCLEAR ANTIGEN"/>
    <property type="match status" value="1"/>
</dbReference>
<comment type="subcellular location">
    <subcellularLocation>
        <location evidence="3">Nucleus</location>
    </subcellularLocation>
</comment>
<dbReference type="InterPro" id="IPR003347">
    <property type="entry name" value="JmjC_dom"/>
</dbReference>
<dbReference type="PROSITE" id="PS51184">
    <property type="entry name" value="JMJC"/>
    <property type="match status" value="1"/>
</dbReference>
<accession>A0AAX4PGU6</accession>
<organism evidence="6 7">
    <name type="scientific">Chloropicon roscoffensis</name>
    <dbReference type="NCBI Taxonomy" id="1461544"/>
    <lineage>
        <taxon>Eukaryota</taxon>
        <taxon>Viridiplantae</taxon>
        <taxon>Chlorophyta</taxon>
        <taxon>Chloropicophyceae</taxon>
        <taxon>Chloropicales</taxon>
        <taxon>Chloropicaceae</taxon>
        <taxon>Chloropicon</taxon>
    </lineage>
</organism>
<keyword evidence="3" id="KW-0223">Dioxygenase</keyword>
<dbReference type="Gene3D" id="2.60.120.650">
    <property type="entry name" value="Cupin"/>
    <property type="match status" value="1"/>
</dbReference>
<dbReference type="Pfam" id="PF08007">
    <property type="entry name" value="JmjC_2"/>
    <property type="match status" value="1"/>
</dbReference>
<keyword evidence="3" id="KW-0539">Nucleus</keyword>
<keyword evidence="1 3" id="KW-0479">Metal-binding</keyword>
<comment type="similarity">
    <text evidence="3">Belongs to the ROX family.</text>
</comment>
<dbReference type="GO" id="GO:0032453">
    <property type="term" value="F:histone H3K4 demethylase activity"/>
    <property type="evidence" value="ECO:0007669"/>
    <property type="project" value="TreeGrafter"/>
</dbReference>
<dbReference type="GO" id="GO:0051864">
    <property type="term" value="F:histone H3K36 demethylase activity"/>
    <property type="evidence" value="ECO:0007669"/>
    <property type="project" value="TreeGrafter"/>
</dbReference>
<dbReference type="Gene3D" id="1.10.10.1500">
    <property type="entry name" value="JmjC domain-containing ribosomal oxygenase (ROX), dimer domain"/>
    <property type="match status" value="1"/>
</dbReference>
<keyword evidence="7" id="KW-1185">Reference proteome</keyword>
<dbReference type="EC" id="1.14.11.-" evidence="3"/>
<dbReference type="GO" id="GO:0005730">
    <property type="term" value="C:nucleolus"/>
    <property type="evidence" value="ECO:0007669"/>
    <property type="project" value="TreeGrafter"/>
</dbReference>
<dbReference type="GO" id="GO:0005506">
    <property type="term" value="F:iron ion binding"/>
    <property type="evidence" value="ECO:0007669"/>
    <property type="project" value="UniProtKB-UniRule"/>
</dbReference>
<dbReference type="SMART" id="SM00558">
    <property type="entry name" value="JmjC"/>
    <property type="match status" value="1"/>
</dbReference>
<dbReference type="InterPro" id="IPR039994">
    <property type="entry name" value="NO66-like"/>
</dbReference>
<dbReference type="AlphaFoldDB" id="A0AAX4PGU6"/>
<feature type="compositionally biased region" description="Acidic residues" evidence="4">
    <location>
        <begin position="13"/>
        <end position="24"/>
    </location>
</feature>
<evidence type="ECO:0000256" key="2">
    <source>
        <dbReference type="ARBA" id="ARBA00023004"/>
    </source>
</evidence>
<comment type="function">
    <text evidence="3">Oxygenase that can act as both a histone lysine demethylase and a ribosomal histidine hydroxylase.</text>
</comment>
<keyword evidence="2 3" id="KW-0408">Iron</keyword>
<dbReference type="EMBL" id="CP151512">
    <property type="protein sequence ID" value="WZN65617.1"/>
    <property type="molecule type" value="Genomic_DNA"/>
</dbReference>
<feature type="compositionally biased region" description="Low complexity" evidence="4">
    <location>
        <begin position="1"/>
        <end position="12"/>
    </location>
</feature>
<feature type="region of interest" description="Disordered" evidence="4">
    <location>
        <begin position="1"/>
        <end position="27"/>
    </location>
</feature>
<keyword evidence="3" id="KW-0805">Transcription regulation</keyword>
<dbReference type="Proteomes" id="UP001472866">
    <property type="component" value="Chromosome 12"/>
</dbReference>
<sequence>MESAREATAAAAAEEEEEEEEDTPWDGWRAGEVPRIYVDERQGAILPYIKDCDRKARTGKALLKQMLHPCTVDEFEKTHFQKQALLVKRSHHDDDDGDGAEFYSSYFTEASLRELLRSKGGLPFMESITLNKIVKTGKKGKRVRRNMNSNLDGTTEVAKEEDVWRRFNDDGCSMRVLHPQRHNAKLLRMIVALEEHFECLVGCNLYYTPPGSQGFAAHYDDVDVFVLQVKGKKTWSLFPSRNEQEVLPLFSSGDFDEEELGKPCEVDLGPGDLLYLPRGAIHRARTDKAGSSLHLTISANHLNTWANLLEDALPEALREATESCPEMRMTPPRGYFRYAGCVNSDQDGAERQRFLQIAEGLCSVVMQHVTAAVGGQETPMDHAADAMNARFQAARAFPLFGKSAAASSGRQQAAEPLEDGSELRLRKSGCARLMVSGDRAVLHHCFNNSASDHASGEERPWANDPKRDVRLEFQIDDAPLLEEITKCVKAKRVDAFPCEEGEEDVRREVLTAAVQAGILEVVGGEAEAEAQEGSAKKKQRKK</sequence>
<keyword evidence="3" id="KW-0804">Transcription</keyword>
<name>A0AAX4PGU6_9CHLO</name>
<reference evidence="6 7" key="1">
    <citation type="submission" date="2024-03" db="EMBL/GenBank/DDBJ databases">
        <title>Complete genome sequence of the green alga Chloropicon roscoffensis RCC1871.</title>
        <authorList>
            <person name="Lemieux C."/>
            <person name="Pombert J.-F."/>
            <person name="Otis C."/>
            <person name="Turmel M."/>
        </authorList>
    </citation>
    <scope>NUCLEOTIDE SEQUENCE [LARGE SCALE GENOMIC DNA]</scope>
    <source>
        <strain evidence="6 7">RCC1871</strain>
    </source>
</reference>
<evidence type="ECO:0000313" key="7">
    <source>
        <dbReference type="Proteomes" id="UP001472866"/>
    </source>
</evidence>
<comment type="cofactor">
    <cofactor evidence="3">
        <name>Fe(2+)</name>
        <dbReference type="ChEBI" id="CHEBI:29033"/>
    </cofactor>
    <text evidence="3">Binds 1 Fe(2+) ion per subunit.</text>
</comment>
<evidence type="ECO:0000259" key="5">
    <source>
        <dbReference type="PROSITE" id="PS51184"/>
    </source>
</evidence>
<keyword evidence="3" id="KW-0560">Oxidoreductase</keyword>
<evidence type="ECO:0000256" key="3">
    <source>
        <dbReference type="RuleBase" id="RU366061"/>
    </source>
</evidence>
<gene>
    <name evidence="6" type="ORF">HKI87_12g71770</name>
</gene>
<feature type="domain" description="JmjC" evidence="5">
    <location>
        <begin position="182"/>
        <end position="316"/>
    </location>
</feature>
<proteinExistence type="inferred from homology"/>
<dbReference type="PANTHER" id="PTHR13096:SF8">
    <property type="entry name" value="RIBOSOMAL OXYGENASE 1"/>
    <property type="match status" value="1"/>
</dbReference>